<dbReference type="InterPro" id="IPR005545">
    <property type="entry name" value="YCII"/>
</dbReference>
<keyword evidence="4" id="KW-1185">Reference proteome</keyword>
<organism evidence="3 4">
    <name type="scientific">Terrimonas rubra</name>
    <dbReference type="NCBI Taxonomy" id="1035890"/>
    <lineage>
        <taxon>Bacteria</taxon>
        <taxon>Pseudomonadati</taxon>
        <taxon>Bacteroidota</taxon>
        <taxon>Chitinophagia</taxon>
        <taxon>Chitinophagales</taxon>
        <taxon>Chitinophagaceae</taxon>
        <taxon>Terrimonas</taxon>
    </lineage>
</organism>
<sequence>MNEFLMLIRENADYGSMTAEDMQACIEEHITWVNGLIEKGQYKLANPLDDKGASIKNGVVTDGPYIESKECISGFYILLANSLEEAVGIAKTCPDVARGNTIEIRQITEVDEHTT</sequence>
<evidence type="ECO:0000313" key="3">
    <source>
        <dbReference type="EMBL" id="MFD2919475.1"/>
    </source>
</evidence>
<dbReference type="Gene3D" id="3.30.70.1060">
    <property type="entry name" value="Dimeric alpha+beta barrel"/>
    <property type="match status" value="1"/>
</dbReference>
<name>A0ABW6A4Q3_9BACT</name>
<evidence type="ECO:0000313" key="4">
    <source>
        <dbReference type="Proteomes" id="UP001597511"/>
    </source>
</evidence>
<comment type="similarity">
    <text evidence="1">Belongs to the YciI family.</text>
</comment>
<gene>
    <name evidence="3" type="ORF">ACFS6H_07155</name>
</gene>
<dbReference type="InterPro" id="IPR011008">
    <property type="entry name" value="Dimeric_a/b-barrel"/>
</dbReference>
<proteinExistence type="inferred from homology"/>
<dbReference type="PANTHER" id="PTHR35174">
    <property type="entry name" value="BLL7171 PROTEIN-RELATED"/>
    <property type="match status" value="1"/>
</dbReference>
<dbReference type="Pfam" id="PF03795">
    <property type="entry name" value="YCII"/>
    <property type="match status" value="1"/>
</dbReference>
<evidence type="ECO:0000259" key="2">
    <source>
        <dbReference type="Pfam" id="PF03795"/>
    </source>
</evidence>
<dbReference type="PANTHER" id="PTHR35174:SF3">
    <property type="entry name" value="BLL7171 PROTEIN"/>
    <property type="match status" value="1"/>
</dbReference>
<dbReference type="Proteomes" id="UP001597511">
    <property type="component" value="Unassembled WGS sequence"/>
</dbReference>
<evidence type="ECO:0000256" key="1">
    <source>
        <dbReference type="ARBA" id="ARBA00007689"/>
    </source>
</evidence>
<dbReference type="EMBL" id="JBHUOZ010000001">
    <property type="protein sequence ID" value="MFD2919475.1"/>
    <property type="molecule type" value="Genomic_DNA"/>
</dbReference>
<reference evidence="4" key="1">
    <citation type="journal article" date="2019" name="Int. J. Syst. Evol. Microbiol.">
        <title>The Global Catalogue of Microorganisms (GCM) 10K type strain sequencing project: providing services to taxonomists for standard genome sequencing and annotation.</title>
        <authorList>
            <consortium name="The Broad Institute Genomics Platform"/>
            <consortium name="The Broad Institute Genome Sequencing Center for Infectious Disease"/>
            <person name="Wu L."/>
            <person name="Ma J."/>
        </authorList>
    </citation>
    <scope>NUCLEOTIDE SEQUENCE [LARGE SCALE GENOMIC DNA]</scope>
    <source>
        <strain evidence="4">KCTC 23299</strain>
    </source>
</reference>
<protein>
    <submittedName>
        <fullName evidence="3">YciI family protein</fullName>
    </submittedName>
</protein>
<comment type="caution">
    <text evidence="3">The sequence shown here is derived from an EMBL/GenBank/DDBJ whole genome shotgun (WGS) entry which is preliminary data.</text>
</comment>
<feature type="domain" description="YCII-related" evidence="2">
    <location>
        <begin position="15"/>
        <end position="109"/>
    </location>
</feature>
<accession>A0ABW6A4Q3</accession>
<dbReference type="RefSeq" id="WP_386096698.1">
    <property type="nucleotide sequence ID" value="NZ_JBHUOZ010000001.1"/>
</dbReference>
<dbReference type="SUPFAM" id="SSF54909">
    <property type="entry name" value="Dimeric alpha+beta barrel"/>
    <property type="match status" value="1"/>
</dbReference>